<evidence type="ECO:0000256" key="3">
    <source>
        <dbReference type="SAM" id="MobiDB-lite"/>
    </source>
</evidence>
<reference evidence="4" key="1">
    <citation type="submission" date="2023-01" db="EMBL/GenBank/DDBJ databases">
        <title>The growth and conidiation of Purpureocillium lavendulum are regulated by nitrogen source and histone H3K14 acetylation.</title>
        <authorList>
            <person name="Tang P."/>
            <person name="Han J."/>
            <person name="Zhang C."/>
            <person name="Tang P."/>
            <person name="Qi F."/>
            <person name="Zhang K."/>
            <person name="Liang L."/>
        </authorList>
    </citation>
    <scope>NUCLEOTIDE SEQUENCE</scope>
    <source>
        <strain evidence="4">YMF1.00683</strain>
    </source>
</reference>
<evidence type="ECO:0000313" key="4">
    <source>
        <dbReference type="EMBL" id="KAJ6442489.1"/>
    </source>
</evidence>
<protein>
    <submittedName>
        <fullName evidence="4">Sugar transporter</fullName>
    </submittedName>
</protein>
<evidence type="ECO:0000256" key="2">
    <source>
        <dbReference type="ARBA" id="ARBA00023242"/>
    </source>
</evidence>
<feature type="region of interest" description="Disordered" evidence="3">
    <location>
        <begin position="1"/>
        <end position="36"/>
    </location>
</feature>
<dbReference type="Pfam" id="PF11951">
    <property type="entry name" value="Fungal_trans_2"/>
    <property type="match status" value="1"/>
</dbReference>
<evidence type="ECO:0000256" key="1">
    <source>
        <dbReference type="ARBA" id="ARBA00004123"/>
    </source>
</evidence>
<organism evidence="4 5">
    <name type="scientific">Purpureocillium lavendulum</name>
    <dbReference type="NCBI Taxonomy" id="1247861"/>
    <lineage>
        <taxon>Eukaryota</taxon>
        <taxon>Fungi</taxon>
        <taxon>Dikarya</taxon>
        <taxon>Ascomycota</taxon>
        <taxon>Pezizomycotina</taxon>
        <taxon>Sordariomycetes</taxon>
        <taxon>Hypocreomycetidae</taxon>
        <taxon>Hypocreales</taxon>
        <taxon>Ophiocordycipitaceae</taxon>
        <taxon>Purpureocillium</taxon>
    </lineage>
</organism>
<name>A0AB34FUD4_9HYPO</name>
<feature type="compositionally biased region" description="Basic and acidic residues" evidence="3">
    <location>
        <begin position="1"/>
        <end position="34"/>
    </location>
</feature>
<keyword evidence="4" id="KW-0762">Sugar transport</keyword>
<dbReference type="GO" id="GO:0005634">
    <property type="term" value="C:nucleus"/>
    <property type="evidence" value="ECO:0007669"/>
    <property type="project" value="UniProtKB-SubCell"/>
</dbReference>
<proteinExistence type="predicted"/>
<dbReference type="CDD" id="cd12148">
    <property type="entry name" value="fungal_TF_MHR"/>
    <property type="match status" value="1"/>
</dbReference>
<comment type="caution">
    <text evidence="4">The sequence shown here is derived from an EMBL/GenBank/DDBJ whole genome shotgun (WGS) entry which is preliminary data.</text>
</comment>
<dbReference type="PANTHER" id="PTHR37534">
    <property type="entry name" value="TRANSCRIPTIONAL ACTIVATOR PROTEIN UGA3"/>
    <property type="match status" value="1"/>
</dbReference>
<dbReference type="PANTHER" id="PTHR37534:SF46">
    <property type="entry name" value="ZN(II)2CYS6 TRANSCRIPTION FACTOR (EUROFUNG)"/>
    <property type="match status" value="1"/>
</dbReference>
<accession>A0AB34FUD4</accession>
<dbReference type="EMBL" id="JAQHRD010000003">
    <property type="protein sequence ID" value="KAJ6442489.1"/>
    <property type="molecule type" value="Genomic_DNA"/>
</dbReference>
<dbReference type="Proteomes" id="UP001163105">
    <property type="component" value="Unassembled WGS sequence"/>
</dbReference>
<sequence>MHELHTERLSRVRDEITRTKESDATGNDRLHMPLDDSIGTPKESQWLIACDENMAAESLPWNDNSPFPSSPNDDDELFLAGLDRVDDSFSTEVASPQDANDPIMELETLLDHGILYHSLAHKYSQVLRMYDEDFCVIPLSGDCRNNPFRVGMSTISSYDFLLHAVMAVSTQHLAKQNHCTTTLASMHNHWSTALHLFSQSLYSSQVVPLLDALLILVSFETTQSASAMWSVHLNGAYQLLEHHGPLEKCRDNPRMRAQLAMLLWWDVTIALISRRDPRFPMEYLDSFVIDDRNDGWSFFDLNGCPLGLLVAMARLAKLASVHEQTLRMEWTMFNRSPVDAALREVKEFVNDAEVGLDDIHNLEEEANTRRNRYHCVEAWRHAIMLYACRVFTREQDPYQLRQIDHLARIILDSVRCIPKTDILQKQLLFPVFLAASEACNETDRVFVRQYCKHWSNVSRFYHFESAATVLESVWDDWSLSTRGSYWWGVKISQGAAMGLPTEVHDMALAEELLLG</sequence>
<keyword evidence="4" id="KW-0813">Transport</keyword>
<gene>
    <name evidence="4" type="ORF">O9K51_03664</name>
</gene>
<dbReference type="AlphaFoldDB" id="A0AB34FUD4"/>
<comment type="subcellular location">
    <subcellularLocation>
        <location evidence="1">Nucleus</location>
    </subcellularLocation>
</comment>
<keyword evidence="2" id="KW-0539">Nucleus</keyword>
<dbReference type="InterPro" id="IPR021858">
    <property type="entry name" value="Fun_TF"/>
</dbReference>
<keyword evidence="5" id="KW-1185">Reference proteome</keyword>
<evidence type="ECO:0000313" key="5">
    <source>
        <dbReference type="Proteomes" id="UP001163105"/>
    </source>
</evidence>